<name>Q08TC4_STIAD</name>
<dbReference type="GO" id="GO:0009360">
    <property type="term" value="C:DNA polymerase III complex"/>
    <property type="evidence" value="ECO:0007669"/>
    <property type="project" value="InterPro"/>
</dbReference>
<dbReference type="InterPro" id="IPR046938">
    <property type="entry name" value="DNA_clamp_sf"/>
</dbReference>
<keyword evidence="7" id="KW-0235">DNA replication</keyword>
<evidence type="ECO:0000256" key="10">
    <source>
        <dbReference type="ARBA" id="ARBA00030988"/>
    </source>
</evidence>
<organism evidence="15 16">
    <name type="scientific">Stigmatella aurantiaca (strain DW4/3-1)</name>
    <dbReference type="NCBI Taxonomy" id="378806"/>
    <lineage>
        <taxon>Bacteria</taxon>
        <taxon>Pseudomonadati</taxon>
        <taxon>Myxococcota</taxon>
        <taxon>Myxococcia</taxon>
        <taxon>Myxococcales</taxon>
        <taxon>Cystobacterineae</taxon>
        <taxon>Archangiaceae</taxon>
        <taxon>Stigmatella</taxon>
    </lineage>
</organism>
<keyword evidence="5 15" id="KW-0808">Transferase</keyword>
<dbReference type="Pfam" id="PF02768">
    <property type="entry name" value="DNA_pol3_beta_3"/>
    <property type="match status" value="1"/>
</dbReference>
<dbReference type="Proteomes" id="UP000032702">
    <property type="component" value="Unassembled WGS sequence"/>
</dbReference>
<evidence type="ECO:0000256" key="4">
    <source>
        <dbReference type="ARBA" id="ARBA00022490"/>
    </source>
</evidence>
<keyword evidence="6 15" id="KW-0548">Nucleotidyltransferase</keyword>
<dbReference type="EMBL" id="AAMD01000148">
    <property type="protein sequence ID" value="EAU63744.1"/>
    <property type="molecule type" value="Genomic_DNA"/>
</dbReference>
<protein>
    <recommendedName>
        <fullName evidence="3">Beta sliding clamp</fullName>
    </recommendedName>
    <alternativeName>
        <fullName evidence="11">Beta-clamp processivity factor</fullName>
    </alternativeName>
    <alternativeName>
        <fullName evidence="10">DNA polymerase III beta sliding clamp subunit</fullName>
    </alternativeName>
</protein>
<evidence type="ECO:0000313" key="15">
    <source>
        <dbReference type="EMBL" id="EAU63744.1"/>
    </source>
</evidence>
<dbReference type="GO" id="GO:0003677">
    <property type="term" value="F:DNA binding"/>
    <property type="evidence" value="ECO:0007669"/>
    <property type="project" value="UniProtKB-KW"/>
</dbReference>
<dbReference type="SUPFAM" id="SSF55979">
    <property type="entry name" value="DNA clamp"/>
    <property type="match status" value="3"/>
</dbReference>
<feature type="domain" description="DNA polymerase III beta sliding clamp N-terminal" evidence="12">
    <location>
        <begin position="77"/>
        <end position="195"/>
    </location>
</feature>
<accession>Q08TC4</accession>
<evidence type="ECO:0000256" key="7">
    <source>
        <dbReference type="ARBA" id="ARBA00022705"/>
    </source>
</evidence>
<dbReference type="PATRIC" id="fig|378806.16.peg.2637"/>
<proteinExistence type="inferred from homology"/>
<dbReference type="SMART" id="SM00480">
    <property type="entry name" value="POL3Bc"/>
    <property type="match status" value="1"/>
</dbReference>
<feature type="domain" description="DNA polymerase III beta sliding clamp C-terminal" evidence="14">
    <location>
        <begin position="324"/>
        <end position="443"/>
    </location>
</feature>
<dbReference type="Pfam" id="PF02767">
    <property type="entry name" value="DNA_pol3_beta_2"/>
    <property type="match status" value="1"/>
</dbReference>
<keyword evidence="8" id="KW-0239">DNA-directed DNA polymerase</keyword>
<evidence type="ECO:0000256" key="8">
    <source>
        <dbReference type="ARBA" id="ARBA00022932"/>
    </source>
</evidence>
<evidence type="ECO:0000313" key="16">
    <source>
        <dbReference type="Proteomes" id="UP000032702"/>
    </source>
</evidence>
<dbReference type="InterPro" id="IPR001001">
    <property type="entry name" value="DNA_polIII_beta"/>
</dbReference>
<dbReference type="InterPro" id="IPR022635">
    <property type="entry name" value="DNA_polIII_beta_C"/>
</dbReference>
<gene>
    <name evidence="15" type="primary">dnaN</name>
    <name evidence="15" type="ORF">STIAU_0864</name>
</gene>
<dbReference type="Gene3D" id="3.10.150.10">
    <property type="entry name" value="DNA Polymerase III, subunit A, domain 2"/>
    <property type="match status" value="1"/>
</dbReference>
<dbReference type="GO" id="GO:0008408">
    <property type="term" value="F:3'-5' exonuclease activity"/>
    <property type="evidence" value="ECO:0007669"/>
    <property type="project" value="InterPro"/>
</dbReference>
<dbReference type="NCBIfam" id="TIGR00663">
    <property type="entry name" value="dnan"/>
    <property type="match status" value="1"/>
</dbReference>
<evidence type="ECO:0000256" key="3">
    <source>
        <dbReference type="ARBA" id="ARBA00021035"/>
    </source>
</evidence>
<dbReference type="Pfam" id="PF00712">
    <property type="entry name" value="DNA_pol3_beta"/>
    <property type="match status" value="1"/>
</dbReference>
<comment type="caution">
    <text evidence="15">The sequence shown here is derived from an EMBL/GenBank/DDBJ whole genome shotgun (WGS) entry which is preliminary data.</text>
</comment>
<evidence type="ECO:0000256" key="9">
    <source>
        <dbReference type="ARBA" id="ARBA00023125"/>
    </source>
</evidence>
<dbReference type="GO" id="GO:0006271">
    <property type="term" value="P:DNA strand elongation involved in DNA replication"/>
    <property type="evidence" value="ECO:0007669"/>
    <property type="project" value="TreeGrafter"/>
</dbReference>
<evidence type="ECO:0000256" key="6">
    <source>
        <dbReference type="ARBA" id="ARBA00022695"/>
    </source>
</evidence>
<feature type="domain" description="DNA polymerase III beta sliding clamp central" evidence="13">
    <location>
        <begin position="205"/>
        <end position="321"/>
    </location>
</feature>
<keyword evidence="4" id="KW-0963">Cytoplasm</keyword>
<evidence type="ECO:0000259" key="12">
    <source>
        <dbReference type="Pfam" id="PF00712"/>
    </source>
</evidence>
<evidence type="ECO:0000256" key="5">
    <source>
        <dbReference type="ARBA" id="ARBA00022679"/>
    </source>
</evidence>
<comment type="subcellular location">
    <subcellularLocation>
        <location evidence="1">Cytoplasm</location>
    </subcellularLocation>
</comment>
<dbReference type="GO" id="GO:0003887">
    <property type="term" value="F:DNA-directed DNA polymerase activity"/>
    <property type="evidence" value="ECO:0007669"/>
    <property type="project" value="UniProtKB-KW"/>
</dbReference>
<dbReference type="CDD" id="cd00140">
    <property type="entry name" value="beta_clamp"/>
    <property type="match status" value="1"/>
</dbReference>
<dbReference type="GO" id="GO:0005737">
    <property type="term" value="C:cytoplasm"/>
    <property type="evidence" value="ECO:0007669"/>
    <property type="project" value="UniProtKB-SubCell"/>
</dbReference>
<evidence type="ECO:0000259" key="13">
    <source>
        <dbReference type="Pfam" id="PF02767"/>
    </source>
</evidence>
<sequence length="444" mass="48221">MHTTLHTSAHRGSPAGAGGWAVTCRVGISVWTDGPSLGEAGVPGAPGSDARSLTLPFRRATPARAEPLERGRGRTPMEFRIAADELKKALYRAQGIVERKTTMPILANVLVNATKSGVTVTAFDLDIGVVSEHPAEVSKPGAVTLNAKYIFDIVQNLPDAQVTLKKLANNYVDIASGSAHFKIVGMAAEEYPKLPKEENAPLVQVSGNTLLEMIKKTQFAISSDETRYILNGVYFEPQSGGKVRMVATDGHRLALIERELNGDFKLKGGVIIPRKGLMELKRLLDEAPDAECHLGFAENSALFKKPGLTMVMRLIDGQFPEYQRVIPKEGEKVVLVSKVRFLEGLKRIALLSADKSYAVRIGLEQNKLLITSNNPDLGEARDALEIAYRGGDITIGFNARYLIDVLTVTETDEVSFELGDEHSPGVLHAPGDRSFTAVVMPMRV</sequence>
<evidence type="ECO:0000256" key="11">
    <source>
        <dbReference type="ARBA" id="ARBA00033276"/>
    </source>
</evidence>
<dbReference type="PANTHER" id="PTHR30478:SF0">
    <property type="entry name" value="BETA SLIDING CLAMP"/>
    <property type="match status" value="1"/>
</dbReference>
<comment type="similarity">
    <text evidence="2">Belongs to the beta sliding clamp family.</text>
</comment>
<evidence type="ECO:0000256" key="2">
    <source>
        <dbReference type="ARBA" id="ARBA00010752"/>
    </source>
</evidence>
<reference evidence="15 16" key="1">
    <citation type="submission" date="2006-04" db="EMBL/GenBank/DDBJ databases">
        <authorList>
            <person name="Nierman W.C."/>
        </authorList>
    </citation>
    <scope>NUCLEOTIDE SEQUENCE [LARGE SCALE GENOMIC DNA]</scope>
    <source>
        <strain evidence="15 16">DW4/3-1</strain>
    </source>
</reference>
<dbReference type="AlphaFoldDB" id="Q08TC4"/>
<dbReference type="InterPro" id="IPR022637">
    <property type="entry name" value="DNA_polIII_beta_cen"/>
</dbReference>
<dbReference type="Gene3D" id="3.70.10.10">
    <property type="match status" value="1"/>
</dbReference>
<dbReference type="InterPro" id="IPR022634">
    <property type="entry name" value="DNA_polIII_beta_N"/>
</dbReference>
<evidence type="ECO:0000259" key="14">
    <source>
        <dbReference type="Pfam" id="PF02768"/>
    </source>
</evidence>
<keyword evidence="9" id="KW-0238">DNA-binding</keyword>
<evidence type="ECO:0000256" key="1">
    <source>
        <dbReference type="ARBA" id="ARBA00004496"/>
    </source>
</evidence>
<dbReference type="PANTHER" id="PTHR30478">
    <property type="entry name" value="DNA POLYMERASE III SUBUNIT BETA"/>
    <property type="match status" value="1"/>
</dbReference>